<comment type="similarity">
    <text evidence="2">Belongs to the SAICAR synthetase family.</text>
</comment>
<dbReference type="Gene3D" id="3.30.200.20">
    <property type="entry name" value="Phosphorylase Kinase, domain 1"/>
    <property type="match status" value="1"/>
</dbReference>
<dbReference type="PANTHER" id="PTHR43700:SF1">
    <property type="entry name" value="PHOSPHORIBOSYLAMINOIMIDAZOLE-SUCCINOCARBOXAMIDE SYNTHASE"/>
    <property type="match status" value="1"/>
</dbReference>
<keyword evidence="5" id="KW-0547">Nucleotide-binding</keyword>
<evidence type="ECO:0000256" key="3">
    <source>
        <dbReference type="ARBA" id="ARBA00012217"/>
    </source>
</evidence>
<comment type="caution">
    <text evidence="10">The sequence shown here is derived from an EMBL/GenBank/DDBJ whole genome shotgun (WGS) entry which is preliminary data.</text>
</comment>
<feature type="domain" description="SAICAR synthetase/ADE2 N-terminal" evidence="9">
    <location>
        <begin position="25"/>
        <end position="226"/>
    </location>
</feature>
<dbReference type="Pfam" id="PF01259">
    <property type="entry name" value="SAICAR_synt"/>
    <property type="match status" value="1"/>
</dbReference>
<dbReference type="UniPathway" id="UPA00074">
    <property type="reaction ID" value="UER00131"/>
</dbReference>
<dbReference type="PANTHER" id="PTHR43700">
    <property type="entry name" value="PHOSPHORIBOSYLAMINOIMIDAZOLE-SUCCINOCARBOXAMIDE SYNTHASE"/>
    <property type="match status" value="1"/>
</dbReference>
<keyword evidence="7" id="KW-0067">ATP-binding</keyword>
<sequence length="380" mass="43283">MNPLNTNPVFEVNVEGLQELAGERKVRRMFVAPDRRLLDIATDRIGAFDQPHVTEKGEPAHYAGKGIILTEFSKWGKKEAMFLMPTDYIDPEPYKELIPEEYRDRLSVHEPAQEAIKFEFICRTGCEGSMAEKAAQGKLVCGQELPKGLALGDVLPRPYFTPTTKAPKGQKDQDILIQDYLGLFRDEEMAQYLYGMTVLLHLRNKWMARICGLDRPDQKMEFFIFDSGMPNNYQQSRFDWSETEVADTFGRFCLGAGLAHDSWREMPGFDLAKFCGFAKKNQKSGQVRLGDEFGSTDDGRYRSLQDTFLGRKLMKDGKPDLAMAFLLNYLCKEFFRTVSKETGQGGYEKKASQKVVVPDWVLAETSKRNLRALLMLTQGK</sequence>
<evidence type="ECO:0000313" key="10">
    <source>
        <dbReference type="EMBL" id="OGZ34622.1"/>
    </source>
</evidence>
<dbReference type="EMBL" id="MHMV01000017">
    <property type="protein sequence ID" value="OGZ34622.1"/>
    <property type="molecule type" value="Genomic_DNA"/>
</dbReference>
<name>A0A1G2FA30_9BACT</name>
<comment type="pathway">
    <text evidence="1">Purine metabolism; IMP biosynthesis via de novo pathway; 5-amino-1-(5-phospho-D-ribosyl)imidazole-4-carboxamide from 5-amino-1-(5-phospho-D-ribosyl)imidazole-4-carboxylate: step 1/2.</text>
</comment>
<evidence type="ECO:0000256" key="2">
    <source>
        <dbReference type="ARBA" id="ARBA00010190"/>
    </source>
</evidence>
<evidence type="ECO:0000313" key="11">
    <source>
        <dbReference type="Proteomes" id="UP000177725"/>
    </source>
</evidence>
<evidence type="ECO:0000256" key="4">
    <source>
        <dbReference type="ARBA" id="ARBA00022598"/>
    </source>
</evidence>
<accession>A0A1G2FA30</accession>
<dbReference type="GO" id="GO:0005737">
    <property type="term" value="C:cytoplasm"/>
    <property type="evidence" value="ECO:0007669"/>
    <property type="project" value="TreeGrafter"/>
</dbReference>
<gene>
    <name evidence="10" type="ORF">A2174_02455</name>
</gene>
<dbReference type="SUPFAM" id="SSF56104">
    <property type="entry name" value="SAICAR synthase-like"/>
    <property type="match status" value="1"/>
</dbReference>
<dbReference type="GO" id="GO:0005524">
    <property type="term" value="F:ATP binding"/>
    <property type="evidence" value="ECO:0007669"/>
    <property type="project" value="UniProtKB-KW"/>
</dbReference>
<keyword evidence="4" id="KW-0436">Ligase</keyword>
<evidence type="ECO:0000256" key="8">
    <source>
        <dbReference type="ARBA" id="ARBA00048475"/>
    </source>
</evidence>
<dbReference type="Proteomes" id="UP000177725">
    <property type="component" value="Unassembled WGS sequence"/>
</dbReference>
<protein>
    <recommendedName>
        <fullName evidence="3">phosphoribosylaminoimidazolesuccinocarboxamide synthase</fullName>
        <ecNumber evidence="3">6.3.2.6</ecNumber>
    </recommendedName>
</protein>
<comment type="catalytic activity">
    <reaction evidence="8">
        <text>5-amino-1-(5-phospho-D-ribosyl)imidazole-4-carboxylate + L-aspartate + ATP = (2S)-2-[5-amino-1-(5-phospho-beta-D-ribosyl)imidazole-4-carboxamido]succinate + ADP + phosphate + 2 H(+)</text>
        <dbReference type="Rhea" id="RHEA:22628"/>
        <dbReference type="ChEBI" id="CHEBI:15378"/>
        <dbReference type="ChEBI" id="CHEBI:29991"/>
        <dbReference type="ChEBI" id="CHEBI:30616"/>
        <dbReference type="ChEBI" id="CHEBI:43474"/>
        <dbReference type="ChEBI" id="CHEBI:58443"/>
        <dbReference type="ChEBI" id="CHEBI:77657"/>
        <dbReference type="ChEBI" id="CHEBI:456216"/>
        <dbReference type="EC" id="6.3.2.6"/>
    </reaction>
</comment>
<organism evidence="10 11">
    <name type="scientific">Candidatus Portnoybacteria bacterium RBG_13_41_18</name>
    <dbReference type="NCBI Taxonomy" id="1801991"/>
    <lineage>
        <taxon>Bacteria</taxon>
        <taxon>Candidatus Portnoyibacteriota</taxon>
    </lineage>
</organism>
<reference evidence="10 11" key="1">
    <citation type="journal article" date="2016" name="Nat. Commun.">
        <title>Thousands of microbial genomes shed light on interconnected biogeochemical processes in an aquifer system.</title>
        <authorList>
            <person name="Anantharaman K."/>
            <person name="Brown C.T."/>
            <person name="Hug L.A."/>
            <person name="Sharon I."/>
            <person name="Castelle C.J."/>
            <person name="Probst A.J."/>
            <person name="Thomas B.C."/>
            <person name="Singh A."/>
            <person name="Wilkins M.J."/>
            <person name="Karaoz U."/>
            <person name="Brodie E.L."/>
            <person name="Williams K.H."/>
            <person name="Hubbard S.S."/>
            <person name="Banfield J.F."/>
        </authorList>
    </citation>
    <scope>NUCLEOTIDE SEQUENCE [LARGE SCALE GENOMIC DNA]</scope>
</reference>
<dbReference type="EC" id="6.3.2.6" evidence="3"/>
<proteinExistence type="inferred from homology"/>
<evidence type="ECO:0000256" key="6">
    <source>
        <dbReference type="ARBA" id="ARBA00022755"/>
    </source>
</evidence>
<keyword evidence="6" id="KW-0658">Purine biosynthesis</keyword>
<dbReference type="GO" id="GO:0004639">
    <property type="term" value="F:phosphoribosylaminoimidazolesuccinocarboxamide synthase activity"/>
    <property type="evidence" value="ECO:0007669"/>
    <property type="project" value="UniProtKB-EC"/>
</dbReference>
<evidence type="ECO:0000256" key="7">
    <source>
        <dbReference type="ARBA" id="ARBA00022840"/>
    </source>
</evidence>
<evidence type="ECO:0000256" key="1">
    <source>
        <dbReference type="ARBA" id="ARBA00004672"/>
    </source>
</evidence>
<dbReference type="InterPro" id="IPR028923">
    <property type="entry name" value="SAICAR_synt/ADE2_N"/>
</dbReference>
<dbReference type="AlphaFoldDB" id="A0A1G2FA30"/>
<evidence type="ECO:0000256" key="5">
    <source>
        <dbReference type="ARBA" id="ARBA00022741"/>
    </source>
</evidence>
<dbReference type="GO" id="GO:0006189">
    <property type="term" value="P:'de novo' IMP biosynthetic process"/>
    <property type="evidence" value="ECO:0007669"/>
    <property type="project" value="UniProtKB-UniPathway"/>
</dbReference>
<evidence type="ECO:0000259" key="9">
    <source>
        <dbReference type="Pfam" id="PF01259"/>
    </source>
</evidence>
<dbReference type="Gene3D" id="3.30.470.20">
    <property type="entry name" value="ATP-grasp fold, B domain"/>
    <property type="match status" value="1"/>
</dbReference>